<evidence type="ECO:0000259" key="2">
    <source>
        <dbReference type="Pfam" id="PF00884"/>
    </source>
</evidence>
<dbReference type="Gene3D" id="3.40.720.10">
    <property type="entry name" value="Alkaline Phosphatase, subunit A"/>
    <property type="match status" value="1"/>
</dbReference>
<evidence type="ECO:0000313" key="4">
    <source>
        <dbReference type="Proteomes" id="UP000198339"/>
    </source>
</evidence>
<dbReference type="AlphaFoldDB" id="A0A239I7D6"/>
<proteinExistence type="inferred from homology"/>
<accession>A0A239I7D6</accession>
<name>A0A239I7D6_9SPHN</name>
<dbReference type="Proteomes" id="UP000198339">
    <property type="component" value="Unassembled WGS sequence"/>
</dbReference>
<dbReference type="InterPro" id="IPR000917">
    <property type="entry name" value="Sulfatase_N"/>
</dbReference>
<sequence>MLLTGVDNHKVGLGSMAELLTPEQRGALGYEGYLNERAATLAERLKMAGFDTMMTGKWHLGRRRGQFPSDRGFDRSFALLQGDHNHFGYDQGPAYRMVGAGRDYVLNGQPAYFPLGVYGDDYFTTKLIEFLKQRQAQRPFFAYLAFTGPHWPLQAPAEDIARYRHHYDAGPVVVQKARLERMKRLGIVKDDVVPYPVDAAAWNRMGPLEKSIQLRKMEVYAAMVDRLDQNVGRIIDYLKRSGQLDNTIIIFLSDNGAEGYPIEHPFDLPQPGKVAGTSIDNSLESVGTARSYTGTGHLWAQVSSTPFRGVKLDMTEGGIHTPAIIAGPGVRSAKLNGTVTHVTDVVSTVLDLVHASVERVVKGKPVIAPEGRSWIDLLAGRVSEVRSERDMVGWELLYRRAVRVGRWKAVFQPSLIPLFKEHTPLDQVHWQLFDLKHDPGEIHDLAAEQPQRLNAMRREWERYAARNSVVLPGRAFAKTSGDTR</sequence>
<reference evidence="3 4" key="1">
    <citation type="submission" date="2017-06" db="EMBL/GenBank/DDBJ databases">
        <authorList>
            <person name="Kim H.J."/>
            <person name="Triplett B.A."/>
        </authorList>
    </citation>
    <scope>NUCLEOTIDE SEQUENCE [LARGE SCALE GENOMIC DNA]</scope>
    <source>
        <strain evidence="3 4">DS15</strain>
    </source>
</reference>
<dbReference type="PANTHER" id="PTHR42693">
    <property type="entry name" value="ARYLSULFATASE FAMILY MEMBER"/>
    <property type="match status" value="1"/>
</dbReference>
<keyword evidence="4" id="KW-1185">Reference proteome</keyword>
<protein>
    <submittedName>
        <fullName evidence="3">Arylsulfatase</fullName>
    </submittedName>
</protein>
<dbReference type="PANTHER" id="PTHR42693:SF33">
    <property type="entry name" value="ARYLSULFATASE"/>
    <property type="match status" value="1"/>
</dbReference>
<dbReference type="Gene3D" id="3.30.1120.10">
    <property type="match status" value="1"/>
</dbReference>
<dbReference type="InterPro" id="IPR050738">
    <property type="entry name" value="Sulfatase"/>
</dbReference>
<feature type="domain" description="Sulfatase N-terminal" evidence="2">
    <location>
        <begin position="2"/>
        <end position="354"/>
    </location>
</feature>
<dbReference type="Pfam" id="PF00884">
    <property type="entry name" value="Sulfatase"/>
    <property type="match status" value="1"/>
</dbReference>
<evidence type="ECO:0000256" key="1">
    <source>
        <dbReference type="ARBA" id="ARBA00008779"/>
    </source>
</evidence>
<gene>
    <name evidence="3" type="ORF">SAMN06295955_10765</name>
</gene>
<dbReference type="SUPFAM" id="SSF53649">
    <property type="entry name" value="Alkaline phosphatase-like"/>
    <property type="match status" value="1"/>
</dbReference>
<dbReference type="GO" id="GO:0004065">
    <property type="term" value="F:arylsulfatase activity"/>
    <property type="evidence" value="ECO:0007669"/>
    <property type="project" value="TreeGrafter"/>
</dbReference>
<dbReference type="EMBL" id="FZPA01000007">
    <property type="protein sequence ID" value="SNS89391.1"/>
    <property type="molecule type" value="Genomic_DNA"/>
</dbReference>
<organism evidence="3 4">
    <name type="scientific">Sphingopyxis indica</name>
    <dbReference type="NCBI Taxonomy" id="436663"/>
    <lineage>
        <taxon>Bacteria</taxon>
        <taxon>Pseudomonadati</taxon>
        <taxon>Pseudomonadota</taxon>
        <taxon>Alphaproteobacteria</taxon>
        <taxon>Sphingomonadales</taxon>
        <taxon>Sphingomonadaceae</taxon>
        <taxon>Sphingopyxis</taxon>
    </lineage>
</organism>
<dbReference type="InterPro" id="IPR017850">
    <property type="entry name" value="Alkaline_phosphatase_core_sf"/>
</dbReference>
<comment type="similarity">
    <text evidence="1">Belongs to the sulfatase family.</text>
</comment>
<evidence type="ECO:0000313" key="3">
    <source>
        <dbReference type="EMBL" id="SNS89391.1"/>
    </source>
</evidence>